<feature type="transmembrane region" description="Helical" evidence="8">
    <location>
        <begin position="207"/>
        <end position="229"/>
    </location>
</feature>
<protein>
    <recommendedName>
        <fullName evidence="9">Major facilitator superfamily (MFS) profile domain-containing protein</fullName>
    </recommendedName>
</protein>
<dbReference type="PANTHER" id="PTHR43791:SF40">
    <property type="entry name" value="THIAMINE PATHWAY TRANSPORTER THI73"/>
    <property type="match status" value="1"/>
</dbReference>
<dbReference type="GO" id="GO:0016020">
    <property type="term" value="C:membrane"/>
    <property type="evidence" value="ECO:0007669"/>
    <property type="project" value="UniProtKB-SubCell"/>
</dbReference>
<dbReference type="InterPro" id="IPR020846">
    <property type="entry name" value="MFS_dom"/>
</dbReference>
<feature type="transmembrane region" description="Helical" evidence="8">
    <location>
        <begin position="432"/>
        <end position="449"/>
    </location>
</feature>
<feature type="transmembrane region" description="Helical" evidence="8">
    <location>
        <begin position="373"/>
        <end position="393"/>
    </location>
</feature>
<feature type="transmembrane region" description="Helical" evidence="8">
    <location>
        <begin position="345"/>
        <end position="366"/>
    </location>
</feature>
<name>A0AA43QX36_9LECA</name>
<dbReference type="InterPro" id="IPR011701">
    <property type="entry name" value="MFS"/>
</dbReference>
<dbReference type="Proteomes" id="UP001161017">
    <property type="component" value="Unassembled WGS sequence"/>
</dbReference>
<feature type="transmembrane region" description="Helical" evidence="8">
    <location>
        <begin position="469"/>
        <end position="488"/>
    </location>
</feature>
<evidence type="ECO:0000256" key="1">
    <source>
        <dbReference type="ARBA" id="ARBA00004141"/>
    </source>
</evidence>
<comment type="similarity">
    <text evidence="6">Belongs to the major facilitator superfamily. Allantoate permease family.</text>
</comment>
<dbReference type="Gene3D" id="1.20.1250.20">
    <property type="entry name" value="MFS general substrate transporter like domains"/>
    <property type="match status" value="2"/>
</dbReference>
<keyword evidence="2" id="KW-0813">Transport</keyword>
<comment type="caution">
    <text evidence="10">The sequence shown here is derived from an EMBL/GenBank/DDBJ whole genome shotgun (WGS) entry which is preliminary data.</text>
</comment>
<comment type="subcellular location">
    <subcellularLocation>
        <location evidence="1">Membrane</location>
        <topology evidence="1">Multi-pass membrane protein</topology>
    </subcellularLocation>
</comment>
<sequence>MDFPEDPAAVIDEKSAKINITQPELDTNRAPASPQYGKDQSAVPRHLDDAYWFVQEAGSQKHHPASPRELKAVRTKVDWRIVPIMFLCYTMQFLDKVLLNYAAVMGLNKDLKLKSNEFSNAATWFFTAYLIAEVPNAIVLQKVPPAKWLGGNVILWGVATACTAAAHNYGTLLAARIFLGAFEAAIAPSLMLVSSQWYTKSEAAPRFSIWYAGVGVGQIVGGIVSFAFQQVKHESIAGWKIMFVVLGLVTVLIGFITFFFLPDTPMQARFLSKSEKVTLLKHVAVNQTGVSYKRVNPRQIVEVFCDVQLWLMVILTSLPSISSGVVTTYSATLIRNFGFSPPHAALLNMPSGVVSIISTLVVGYGVQYTSNRWAWYVACCVPGILGGGLMSFATKSQAAQLAGIYLVNGITAALIIVYQWTASNVAGHTKRVISVALISGSFSVGNIIGPQTFEAKDAPQYIPAKIAVLATQSAGALMAAVLFAYYVWANKRKEVSPMDPLVDGHGEEALWEDRTDKENKTFRYVY</sequence>
<evidence type="ECO:0000256" key="5">
    <source>
        <dbReference type="ARBA" id="ARBA00023136"/>
    </source>
</evidence>
<dbReference type="PANTHER" id="PTHR43791">
    <property type="entry name" value="PERMEASE-RELATED"/>
    <property type="match status" value="1"/>
</dbReference>
<evidence type="ECO:0000256" key="8">
    <source>
        <dbReference type="SAM" id="Phobius"/>
    </source>
</evidence>
<evidence type="ECO:0000256" key="2">
    <source>
        <dbReference type="ARBA" id="ARBA00022448"/>
    </source>
</evidence>
<keyword evidence="11" id="KW-1185">Reference proteome</keyword>
<feature type="domain" description="Major facilitator superfamily (MFS) profile" evidence="9">
    <location>
        <begin position="81"/>
        <end position="492"/>
    </location>
</feature>
<evidence type="ECO:0000256" key="4">
    <source>
        <dbReference type="ARBA" id="ARBA00022989"/>
    </source>
</evidence>
<feature type="region of interest" description="Disordered" evidence="7">
    <location>
        <begin position="17"/>
        <end position="41"/>
    </location>
</feature>
<evidence type="ECO:0000256" key="3">
    <source>
        <dbReference type="ARBA" id="ARBA00022692"/>
    </source>
</evidence>
<feature type="transmembrane region" description="Helical" evidence="8">
    <location>
        <begin position="399"/>
        <end position="420"/>
    </location>
</feature>
<dbReference type="AlphaFoldDB" id="A0AA43QX36"/>
<dbReference type="FunFam" id="1.20.1250.20:FF:000064">
    <property type="entry name" value="MFS allantoate transporter"/>
    <property type="match status" value="1"/>
</dbReference>
<keyword evidence="4 8" id="KW-1133">Transmembrane helix</keyword>
<feature type="transmembrane region" description="Helical" evidence="8">
    <location>
        <begin position="241"/>
        <end position="261"/>
    </location>
</feature>
<keyword evidence="3 8" id="KW-0812">Transmembrane</keyword>
<organism evidence="10 11">
    <name type="scientific">Ramalina farinacea</name>
    <dbReference type="NCBI Taxonomy" id="258253"/>
    <lineage>
        <taxon>Eukaryota</taxon>
        <taxon>Fungi</taxon>
        <taxon>Dikarya</taxon>
        <taxon>Ascomycota</taxon>
        <taxon>Pezizomycotina</taxon>
        <taxon>Lecanoromycetes</taxon>
        <taxon>OSLEUM clade</taxon>
        <taxon>Lecanoromycetidae</taxon>
        <taxon>Lecanorales</taxon>
        <taxon>Lecanorineae</taxon>
        <taxon>Ramalinaceae</taxon>
        <taxon>Ramalina</taxon>
    </lineage>
</organism>
<dbReference type="PROSITE" id="PS50850">
    <property type="entry name" value="MFS"/>
    <property type="match status" value="1"/>
</dbReference>
<feature type="transmembrane region" description="Helical" evidence="8">
    <location>
        <begin position="303"/>
        <end position="325"/>
    </location>
</feature>
<evidence type="ECO:0000256" key="6">
    <source>
        <dbReference type="ARBA" id="ARBA00037968"/>
    </source>
</evidence>
<evidence type="ECO:0000313" key="10">
    <source>
        <dbReference type="EMBL" id="MDI1493189.1"/>
    </source>
</evidence>
<evidence type="ECO:0000313" key="11">
    <source>
        <dbReference type="Proteomes" id="UP001161017"/>
    </source>
</evidence>
<dbReference type="EMBL" id="JAPUFD010000023">
    <property type="protein sequence ID" value="MDI1493189.1"/>
    <property type="molecule type" value="Genomic_DNA"/>
</dbReference>
<keyword evidence="5 8" id="KW-0472">Membrane</keyword>
<feature type="transmembrane region" description="Helical" evidence="8">
    <location>
        <begin position="173"/>
        <end position="195"/>
    </location>
</feature>
<dbReference type="GO" id="GO:0022857">
    <property type="term" value="F:transmembrane transporter activity"/>
    <property type="evidence" value="ECO:0007669"/>
    <property type="project" value="InterPro"/>
</dbReference>
<gene>
    <name evidence="10" type="ORF">OHK93_004977</name>
</gene>
<dbReference type="InterPro" id="IPR036259">
    <property type="entry name" value="MFS_trans_sf"/>
</dbReference>
<dbReference type="SUPFAM" id="SSF103473">
    <property type="entry name" value="MFS general substrate transporter"/>
    <property type="match status" value="1"/>
</dbReference>
<evidence type="ECO:0000256" key="7">
    <source>
        <dbReference type="SAM" id="MobiDB-lite"/>
    </source>
</evidence>
<evidence type="ECO:0000259" key="9">
    <source>
        <dbReference type="PROSITE" id="PS50850"/>
    </source>
</evidence>
<dbReference type="Pfam" id="PF07690">
    <property type="entry name" value="MFS_1"/>
    <property type="match status" value="1"/>
</dbReference>
<reference evidence="10" key="1">
    <citation type="journal article" date="2023" name="Genome Biol. Evol.">
        <title>First Whole Genome Sequence and Flow Cytometry Genome Size Data for the Lichen-Forming Fungus Ramalina farinacea (Ascomycota).</title>
        <authorList>
            <person name="Llewellyn T."/>
            <person name="Mian S."/>
            <person name="Hill R."/>
            <person name="Leitch I.J."/>
            <person name="Gaya E."/>
        </authorList>
    </citation>
    <scope>NUCLEOTIDE SEQUENCE</scope>
    <source>
        <strain evidence="10">LIQ254RAFAR</strain>
    </source>
</reference>
<accession>A0AA43QX36</accession>
<feature type="transmembrane region" description="Helical" evidence="8">
    <location>
        <begin position="122"/>
        <end position="141"/>
    </location>
</feature>
<feature type="transmembrane region" description="Helical" evidence="8">
    <location>
        <begin position="148"/>
        <end position="167"/>
    </location>
</feature>
<feature type="transmembrane region" description="Helical" evidence="8">
    <location>
        <begin position="81"/>
        <end position="102"/>
    </location>
</feature>
<proteinExistence type="inferred from homology"/>